<dbReference type="InterPro" id="IPR053781">
    <property type="entry name" value="F-box_AtFBL13-like"/>
</dbReference>
<reference evidence="2" key="1">
    <citation type="submission" date="2023-07" db="EMBL/GenBank/DDBJ databases">
        <title>A chromosome-level genome assembly of Lolium multiflorum.</title>
        <authorList>
            <person name="Chen Y."/>
            <person name="Copetti D."/>
            <person name="Kolliker R."/>
            <person name="Studer B."/>
        </authorList>
    </citation>
    <scope>NUCLEOTIDE SEQUENCE</scope>
    <source>
        <strain evidence="2">02402/16</strain>
        <tissue evidence="2">Leaf</tissue>
    </source>
</reference>
<dbReference type="SUPFAM" id="SSF81383">
    <property type="entry name" value="F-box domain"/>
    <property type="match status" value="1"/>
</dbReference>
<accession>A0AAD8W7Y9</accession>
<dbReference type="InterPro" id="IPR036047">
    <property type="entry name" value="F-box-like_dom_sf"/>
</dbReference>
<evidence type="ECO:0000313" key="2">
    <source>
        <dbReference type="EMBL" id="KAK1646653.1"/>
    </source>
</evidence>
<keyword evidence="3" id="KW-1185">Reference proteome</keyword>
<proteinExistence type="predicted"/>
<dbReference type="Pfam" id="PF00646">
    <property type="entry name" value="F-box"/>
    <property type="match status" value="1"/>
</dbReference>
<dbReference type="CDD" id="cd22160">
    <property type="entry name" value="F-box_AtFBL13-like"/>
    <property type="match status" value="1"/>
</dbReference>
<dbReference type="PANTHER" id="PTHR34223:SF88">
    <property type="entry name" value="OS11G0200950 PROTEIN"/>
    <property type="match status" value="1"/>
</dbReference>
<sequence>MPHTSKAKKVSYSSKEDRISALPDDVLHHVLGFLQAAEAVHTSVLARRWRYLWKSMRCLRINSIGRWEEGNDASLSNFINCLLLLRDPGSTLDEVEIEYDNLEDETKWISIWICHALSCQAQVLTVKPDSHMYICLDGPPLVSRQLRRLEFSNVNLKHNFLDFSSCTALEDLKIKGSALETSRILSPSLKHMSIKQCAFRHDGRIRISVPNLVSLQLISFVGRTPLLESMLSLETAVVSPRNYCDDVCHEGVAGECCGTCADCCGNNDHNGGCVLLGGLSCATNLELIAYLGMLIFRRDLRWCPTFSKLKTLLLNEWCVQINLHALVCMLEHSPVLENLILELRKQEETALALEVEGNNSLMHKPAAISGCLKIIKVKFDEIDDRVCKDQVSRGKGELWGADGCTIRRALSIKSWRGTCAVDEFTNP</sequence>
<comment type="caution">
    <text evidence="2">The sequence shown here is derived from an EMBL/GenBank/DDBJ whole genome shotgun (WGS) entry which is preliminary data.</text>
</comment>
<dbReference type="PANTHER" id="PTHR34223">
    <property type="entry name" value="OS11G0201299 PROTEIN"/>
    <property type="match status" value="1"/>
</dbReference>
<name>A0AAD8W7Y9_LOLMU</name>
<gene>
    <name evidence="2" type="ORF">QYE76_064458</name>
</gene>
<protein>
    <recommendedName>
        <fullName evidence="1">F-box domain-containing protein</fullName>
    </recommendedName>
</protein>
<feature type="domain" description="F-box" evidence="1">
    <location>
        <begin position="16"/>
        <end position="52"/>
    </location>
</feature>
<dbReference type="InterPro" id="IPR001810">
    <property type="entry name" value="F-box_dom"/>
</dbReference>
<dbReference type="Proteomes" id="UP001231189">
    <property type="component" value="Unassembled WGS sequence"/>
</dbReference>
<dbReference type="SUPFAM" id="SSF52047">
    <property type="entry name" value="RNI-like"/>
    <property type="match status" value="1"/>
</dbReference>
<dbReference type="EMBL" id="JAUUTY010000004">
    <property type="protein sequence ID" value="KAK1646653.1"/>
    <property type="molecule type" value="Genomic_DNA"/>
</dbReference>
<evidence type="ECO:0000313" key="3">
    <source>
        <dbReference type="Proteomes" id="UP001231189"/>
    </source>
</evidence>
<evidence type="ECO:0000259" key="1">
    <source>
        <dbReference type="PROSITE" id="PS50181"/>
    </source>
</evidence>
<dbReference type="Gene3D" id="1.20.1280.50">
    <property type="match status" value="1"/>
</dbReference>
<dbReference type="PROSITE" id="PS50181">
    <property type="entry name" value="FBOX"/>
    <property type="match status" value="1"/>
</dbReference>
<dbReference type="AlphaFoldDB" id="A0AAD8W7Y9"/>
<organism evidence="2 3">
    <name type="scientific">Lolium multiflorum</name>
    <name type="common">Italian ryegrass</name>
    <name type="synonym">Lolium perenne subsp. multiflorum</name>
    <dbReference type="NCBI Taxonomy" id="4521"/>
    <lineage>
        <taxon>Eukaryota</taxon>
        <taxon>Viridiplantae</taxon>
        <taxon>Streptophyta</taxon>
        <taxon>Embryophyta</taxon>
        <taxon>Tracheophyta</taxon>
        <taxon>Spermatophyta</taxon>
        <taxon>Magnoliopsida</taxon>
        <taxon>Liliopsida</taxon>
        <taxon>Poales</taxon>
        <taxon>Poaceae</taxon>
        <taxon>BOP clade</taxon>
        <taxon>Pooideae</taxon>
        <taxon>Poodae</taxon>
        <taxon>Poeae</taxon>
        <taxon>Poeae Chloroplast Group 2 (Poeae type)</taxon>
        <taxon>Loliodinae</taxon>
        <taxon>Loliinae</taxon>
        <taxon>Lolium</taxon>
    </lineage>
</organism>
<dbReference type="InterPro" id="IPR053197">
    <property type="entry name" value="F-box_SCFL_complex_component"/>
</dbReference>